<feature type="region of interest" description="Disordered" evidence="8">
    <location>
        <begin position="1"/>
        <end position="27"/>
    </location>
</feature>
<organism evidence="9 10">
    <name type="scientific">Pleurodeles waltl</name>
    <name type="common">Iberian ribbed newt</name>
    <dbReference type="NCBI Taxonomy" id="8319"/>
    <lineage>
        <taxon>Eukaryota</taxon>
        <taxon>Metazoa</taxon>
        <taxon>Chordata</taxon>
        <taxon>Craniata</taxon>
        <taxon>Vertebrata</taxon>
        <taxon>Euteleostomi</taxon>
        <taxon>Amphibia</taxon>
        <taxon>Batrachia</taxon>
        <taxon>Caudata</taxon>
        <taxon>Salamandroidea</taxon>
        <taxon>Salamandridae</taxon>
        <taxon>Pleurodelinae</taxon>
        <taxon>Pleurodeles</taxon>
    </lineage>
</organism>
<dbReference type="Gene3D" id="1.10.220.10">
    <property type="entry name" value="Annexin"/>
    <property type="match status" value="4"/>
</dbReference>
<dbReference type="GO" id="GO:0005737">
    <property type="term" value="C:cytoplasm"/>
    <property type="evidence" value="ECO:0007669"/>
    <property type="project" value="TreeGrafter"/>
</dbReference>
<name>A0AAV7WV36_PLEWA</name>
<dbReference type="PROSITE" id="PS00223">
    <property type="entry name" value="ANNEXIN_1"/>
    <property type="match status" value="3"/>
</dbReference>
<dbReference type="EMBL" id="JANPWB010000001">
    <property type="protein sequence ID" value="KAJ1216837.1"/>
    <property type="molecule type" value="Genomic_DNA"/>
</dbReference>
<keyword evidence="4 7" id="KW-0041">Annexin</keyword>
<dbReference type="GO" id="GO:0005634">
    <property type="term" value="C:nucleus"/>
    <property type="evidence" value="ECO:0007669"/>
    <property type="project" value="TreeGrafter"/>
</dbReference>
<dbReference type="InterPro" id="IPR037104">
    <property type="entry name" value="Annexin_sf"/>
</dbReference>
<dbReference type="PRINTS" id="PR00196">
    <property type="entry name" value="ANNEXIN"/>
</dbReference>
<dbReference type="FunFam" id="1.10.220.10:FF:000022">
    <property type="entry name" value="Annexin A5"/>
    <property type="match status" value="1"/>
</dbReference>
<comment type="function">
    <text evidence="6">Calcium/phospholipid-binding protein which promotes membrane fusion and is involved in exocytosis.</text>
</comment>
<reference evidence="9" key="1">
    <citation type="journal article" date="2022" name="bioRxiv">
        <title>Sequencing and chromosome-scale assembly of the giantPleurodeles waltlgenome.</title>
        <authorList>
            <person name="Brown T."/>
            <person name="Elewa A."/>
            <person name="Iarovenko S."/>
            <person name="Subramanian E."/>
            <person name="Araus A.J."/>
            <person name="Petzold A."/>
            <person name="Susuki M."/>
            <person name="Suzuki K.-i.T."/>
            <person name="Hayashi T."/>
            <person name="Toyoda A."/>
            <person name="Oliveira C."/>
            <person name="Osipova E."/>
            <person name="Leigh N.D."/>
            <person name="Simon A."/>
            <person name="Yun M.H."/>
        </authorList>
    </citation>
    <scope>NUCLEOTIDE SEQUENCE</scope>
    <source>
        <strain evidence="9">20211129_DDA</strain>
        <tissue evidence="9">Liver</tissue>
    </source>
</reference>
<evidence type="ECO:0000313" key="9">
    <source>
        <dbReference type="EMBL" id="KAJ1216837.1"/>
    </source>
</evidence>
<dbReference type="GO" id="GO:0005886">
    <property type="term" value="C:plasma membrane"/>
    <property type="evidence" value="ECO:0007669"/>
    <property type="project" value="TreeGrafter"/>
</dbReference>
<dbReference type="InterPro" id="IPR018502">
    <property type="entry name" value="Annexin_repeat"/>
</dbReference>
<dbReference type="PRINTS" id="PR00201">
    <property type="entry name" value="ANNEXINV"/>
</dbReference>
<comment type="domain">
    <text evidence="7">A pair of annexin repeats may form one binding site for calcium and phospholipid.</text>
</comment>
<keyword evidence="3 7" id="KW-0106">Calcium</keyword>
<comment type="caution">
    <text evidence="9">The sequence shown here is derived from an EMBL/GenBank/DDBJ whole genome shotgun (WGS) entry which is preliminary data.</text>
</comment>
<dbReference type="Proteomes" id="UP001066276">
    <property type="component" value="Chromosome 1_1"/>
</dbReference>
<dbReference type="FunFam" id="1.10.220.10:FF:000002">
    <property type="entry name" value="Annexin"/>
    <property type="match status" value="1"/>
</dbReference>
<dbReference type="FunFam" id="1.10.220.10:FF:000003">
    <property type="entry name" value="Annexin"/>
    <property type="match status" value="1"/>
</dbReference>
<dbReference type="GO" id="GO:0050819">
    <property type="term" value="P:negative regulation of coagulation"/>
    <property type="evidence" value="ECO:0007669"/>
    <property type="project" value="InterPro"/>
</dbReference>
<evidence type="ECO:0000313" key="10">
    <source>
        <dbReference type="Proteomes" id="UP001066276"/>
    </source>
</evidence>
<dbReference type="PROSITE" id="PS51897">
    <property type="entry name" value="ANNEXIN_2"/>
    <property type="match status" value="4"/>
</dbReference>
<dbReference type="PANTHER" id="PTHR10502">
    <property type="entry name" value="ANNEXIN"/>
    <property type="match status" value="1"/>
</dbReference>
<dbReference type="InterPro" id="IPR001464">
    <property type="entry name" value="Annexin"/>
</dbReference>
<evidence type="ECO:0000256" key="6">
    <source>
        <dbReference type="ARBA" id="ARBA00037210"/>
    </source>
</evidence>
<dbReference type="AlphaFoldDB" id="A0AAV7WV36"/>
<feature type="compositionally biased region" description="Basic and acidic residues" evidence="8">
    <location>
        <begin position="1"/>
        <end position="12"/>
    </location>
</feature>
<protein>
    <recommendedName>
        <fullName evidence="7">Annexin</fullName>
    </recommendedName>
</protein>
<dbReference type="GO" id="GO:0005544">
    <property type="term" value="F:calcium-dependent phospholipid binding"/>
    <property type="evidence" value="ECO:0007669"/>
    <property type="project" value="UniProtKB-KW"/>
</dbReference>
<keyword evidence="2 7" id="KW-0677">Repeat</keyword>
<evidence type="ECO:0000256" key="3">
    <source>
        <dbReference type="ARBA" id="ARBA00022837"/>
    </source>
</evidence>
<dbReference type="GO" id="GO:0001786">
    <property type="term" value="F:phosphatidylserine binding"/>
    <property type="evidence" value="ECO:0007669"/>
    <property type="project" value="TreeGrafter"/>
</dbReference>
<dbReference type="GO" id="GO:0012506">
    <property type="term" value="C:vesicle membrane"/>
    <property type="evidence" value="ECO:0007669"/>
    <property type="project" value="TreeGrafter"/>
</dbReference>
<evidence type="ECO:0000256" key="2">
    <source>
        <dbReference type="ARBA" id="ARBA00022737"/>
    </source>
</evidence>
<evidence type="ECO:0000256" key="8">
    <source>
        <dbReference type="SAM" id="MobiDB-lite"/>
    </source>
</evidence>
<comment type="similarity">
    <text evidence="1 7">Belongs to the annexin family.</text>
</comment>
<dbReference type="SUPFAM" id="SSF47874">
    <property type="entry name" value="Annexin"/>
    <property type="match status" value="1"/>
</dbReference>
<dbReference type="SMART" id="SM00335">
    <property type="entry name" value="ANX"/>
    <property type="match status" value="4"/>
</dbReference>
<keyword evidence="5 7" id="KW-0111">Calcium/phospholipid-binding</keyword>
<dbReference type="InterPro" id="IPR002392">
    <property type="entry name" value="ANX5"/>
</dbReference>
<dbReference type="InterPro" id="IPR018252">
    <property type="entry name" value="Annexin_repeat_CS"/>
</dbReference>
<keyword evidence="10" id="KW-1185">Reference proteome</keyword>
<dbReference type="GO" id="GO:0005509">
    <property type="term" value="F:calcium ion binding"/>
    <property type="evidence" value="ECO:0007669"/>
    <property type="project" value="InterPro"/>
</dbReference>
<gene>
    <name evidence="9" type="ORF">NDU88_004436</name>
</gene>
<dbReference type="PANTHER" id="PTHR10502:SF26">
    <property type="entry name" value="ANNEXIN A5"/>
    <property type="match status" value="1"/>
</dbReference>
<evidence type="ECO:0000256" key="1">
    <source>
        <dbReference type="ARBA" id="ARBA00007831"/>
    </source>
</evidence>
<evidence type="ECO:0000256" key="4">
    <source>
        <dbReference type="ARBA" id="ARBA00023216"/>
    </source>
</evidence>
<dbReference type="Pfam" id="PF00191">
    <property type="entry name" value="Annexin"/>
    <property type="match status" value="4"/>
</dbReference>
<accession>A0AAV7WV36</accession>
<evidence type="ECO:0000256" key="7">
    <source>
        <dbReference type="RuleBase" id="RU003540"/>
    </source>
</evidence>
<evidence type="ECO:0000256" key="5">
    <source>
        <dbReference type="ARBA" id="ARBA00023302"/>
    </source>
</evidence>
<proteinExistence type="inferred from homology"/>
<dbReference type="FunFam" id="1.10.220.10:FF:000004">
    <property type="entry name" value="Annexin"/>
    <property type="match status" value="1"/>
</dbReference>
<sequence>MPSEILLHRASETTDPPAVAPTGPSPGCGREAKLQFSLLNLSSKRSSILAELGAEGSDRPAVLFSASVSTCQARETTMAHFKGMRGTVQDSTNFNDKEDAEHLRKAMKGLGTDEDAIVKLLISRSNKQRQLIALTFKTLFGRDLIDDLKSELSGKFEALLLALMVPAHLYDASELRNAIKGLGTCEHVLIEIMASRTPAQVQHIKETYKKEYDSDLEQDIVGDTSGNFERLLVSLVQANRDPEGRVDAGQVEKDAKALFDAGEKKWGTDEETFISILATRSVSHLRKVFDHYMTISGYQIEESIQSETGGNFEKLLLAVVKSVRSIQGYLAEVLYNAMKGAGTDDQTLIRVMVSRSEIDLFDIRQEFRKNFGKSLHAMIQSDTSGDYRNALLHLCGGLDD</sequence>